<evidence type="ECO:0000313" key="1">
    <source>
        <dbReference type="EMBL" id="ETW91640.1"/>
    </source>
</evidence>
<dbReference type="AlphaFoldDB" id="A0A0E2Q550"/>
<dbReference type="Proteomes" id="UP000024559">
    <property type="component" value="Chromosome"/>
</dbReference>
<sequence>MFCLTPTRIKKLLHHVGISMFIQMLDNFVLTFA</sequence>
<protein>
    <recommendedName>
        <fullName evidence="3">Transposase</fullName>
    </recommendedName>
</protein>
<dbReference type="HOGENOM" id="CLU_3384170_0_0_9"/>
<organism evidence="1 2">
    <name type="scientific">Streptococcus thermophilus M17PTZA496</name>
    <dbReference type="NCBI Taxonomy" id="1433289"/>
    <lineage>
        <taxon>Bacteria</taxon>
        <taxon>Bacillati</taxon>
        <taxon>Bacillota</taxon>
        <taxon>Bacilli</taxon>
        <taxon>Lactobacillales</taxon>
        <taxon>Streptococcaceae</taxon>
        <taxon>Streptococcus</taxon>
    </lineage>
</organism>
<dbReference type="EMBL" id="AZJT01000012">
    <property type="protein sequence ID" value="ETW91640.1"/>
    <property type="molecule type" value="Genomic_DNA"/>
</dbReference>
<gene>
    <name evidence="1" type="ORF">X841_01565</name>
</gene>
<accession>A0A0E2Q550</accession>
<evidence type="ECO:0008006" key="3">
    <source>
        <dbReference type="Google" id="ProtNLM"/>
    </source>
</evidence>
<reference evidence="2" key="1">
    <citation type="submission" date="2013-12" db="EMBL/GenBank/DDBJ databases">
        <title>Genome sequences of Streptococcus thermophilus strains MTH17CL396 and M17PTZA496 isolated from Fontina cheese in Valle d'Aosta region (Italy).</title>
        <authorList>
            <person name="Treu L."/>
            <person name="Giacomini A."/>
            <person name="Corich V."/>
            <person name="Vendramin V."/>
            <person name="Bovo B."/>
        </authorList>
    </citation>
    <scope>NUCLEOTIDE SEQUENCE [LARGE SCALE GENOMIC DNA]</scope>
    <source>
        <strain evidence="2">M17PTZA496</strain>
    </source>
</reference>
<name>A0A0E2Q550_STRTR</name>
<proteinExistence type="predicted"/>
<comment type="caution">
    <text evidence="1">The sequence shown here is derived from an EMBL/GenBank/DDBJ whole genome shotgun (WGS) entry which is preliminary data.</text>
</comment>
<evidence type="ECO:0000313" key="2">
    <source>
        <dbReference type="Proteomes" id="UP000024559"/>
    </source>
</evidence>